<proteinExistence type="predicted"/>
<accession>A0A0D2MW50</accession>
<reference evidence="1 2" key="1">
    <citation type="journal article" date="2013" name="BMC Genomics">
        <title>Reconstruction of the lipid metabolism for the microalga Monoraphidium neglectum from its genome sequence reveals characteristics suitable for biofuel production.</title>
        <authorList>
            <person name="Bogen C."/>
            <person name="Al-Dilaimi A."/>
            <person name="Albersmeier A."/>
            <person name="Wichmann J."/>
            <person name="Grundmann M."/>
            <person name="Rupp O."/>
            <person name="Lauersen K.J."/>
            <person name="Blifernez-Klassen O."/>
            <person name="Kalinowski J."/>
            <person name="Goesmann A."/>
            <person name="Mussgnug J.H."/>
            <person name="Kruse O."/>
        </authorList>
    </citation>
    <scope>NUCLEOTIDE SEQUENCE [LARGE SCALE GENOMIC DNA]</scope>
    <source>
        <strain evidence="1 2">SAG 48.87</strain>
    </source>
</reference>
<keyword evidence="2" id="KW-1185">Reference proteome</keyword>
<evidence type="ECO:0000313" key="2">
    <source>
        <dbReference type="Proteomes" id="UP000054498"/>
    </source>
</evidence>
<dbReference type="KEGG" id="mng:MNEG_3264"/>
<organism evidence="1 2">
    <name type="scientific">Monoraphidium neglectum</name>
    <dbReference type="NCBI Taxonomy" id="145388"/>
    <lineage>
        <taxon>Eukaryota</taxon>
        <taxon>Viridiplantae</taxon>
        <taxon>Chlorophyta</taxon>
        <taxon>core chlorophytes</taxon>
        <taxon>Chlorophyceae</taxon>
        <taxon>CS clade</taxon>
        <taxon>Sphaeropleales</taxon>
        <taxon>Selenastraceae</taxon>
        <taxon>Monoraphidium</taxon>
    </lineage>
</organism>
<protein>
    <submittedName>
        <fullName evidence="1">Uncharacterized protein</fullName>
    </submittedName>
</protein>
<dbReference type="EMBL" id="KK100621">
    <property type="protein sequence ID" value="KIZ04697.1"/>
    <property type="molecule type" value="Genomic_DNA"/>
</dbReference>
<name>A0A0D2MW50_9CHLO</name>
<sequence length="280" mass="30081">MVPPLVPRFLKKNTPVLVSTEPDGSPAPLSAFRLLSFGRIGSDGPNDDGMYKIEWDSKLDDHGKMTPLVYERVRAHNTYPSSSILELGASADHVAGNLSSAVFKPAAAHGPPGDIAVLSHNIHPCTVMVVAREASYKSAGGRVACVLSASYLQALSLCTADRLYEPVAYNSDLRCLEIIDCAAARLMYKPLSDAAALQLMPLRPAPKIRYDKSGTPEWKLYVGDRLDDEQGKVFLGSFPDHAAVLAAVFAAEELRPGQFDLCLDISLLTQDLVEGVSSAG</sequence>
<dbReference type="Proteomes" id="UP000054498">
    <property type="component" value="Unassembled WGS sequence"/>
</dbReference>
<dbReference type="GeneID" id="25736142"/>
<dbReference type="AlphaFoldDB" id="A0A0D2MW50"/>
<dbReference type="RefSeq" id="XP_013903716.1">
    <property type="nucleotide sequence ID" value="XM_014048262.1"/>
</dbReference>
<evidence type="ECO:0000313" key="1">
    <source>
        <dbReference type="EMBL" id="KIZ04697.1"/>
    </source>
</evidence>
<gene>
    <name evidence="1" type="ORF">MNEG_3264</name>
</gene>